<feature type="domain" description="Peptidase S9A N-terminal" evidence="8">
    <location>
        <begin position="21"/>
        <end position="413"/>
    </location>
</feature>
<gene>
    <name evidence="9" type="ORF">ENF18_03830</name>
</gene>
<accession>A0A7C0ZHZ1</accession>
<evidence type="ECO:0000256" key="2">
    <source>
        <dbReference type="ARBA" id="ARBA00005228"/>
    </source>
</evidence>
<dbReference type="Pfam" id="PF00326">
    <property type="entry name" value="Peptidase_S9"/>
    <property type="match status" value="1"/>
</dbReference>
<evidence type="ECO:0000259" key="8">
    <source>
        <dbReference type="Pfam" id="PF02897"/>
    </source>
</evidence>
<dbReference type="InterPro" id="IPR029058">
    <property type="entry name" value="AB_hydrolase_fold"/>
</dbReference>
<dbReference type="SUPFAM" id="SSF53474">
    <property type="entry name" value="alpha/beta-Hydrolases"/>
    <property type="match status" value="1"/>
</dbReference>
<evidence type="ECO:0000259" key="7">
    <source>
        <dbReference type="Pfam" id="PF00326"/>
    </source>
</evidence>
<dbReference type="GO" id="GO:0005829">
    <property type="term" value="C:cytosol"/>
    <property type="evidence" value="ECO:0007669"/>
    <property type="project" value="TreeGrafter"/>
</dbReference>
<dbReference type="InterPro" id="IPR051167">
    <property type="entry name" value="Prolyl_oligopep/macrocyclase"/>
</dbReference>
<dbReference type="PANTHER" id="PTHR42881">
    <property type="entry name" value="PROLYL ENDOPEPTIDASE"/>
    <property type="match status" value="1"/>
</dbReference>
<dbReference type="AlphaFoldDB" id="A0A7C0ZHZ1"/>
<evidence type="ECO:0000313" key="9">
    <source>
        <dbReference type="EMBL" id="HDI82905.1"/>
    </source>
</evidence>
<reference evidence="9" key="1">
    <citation type="journal article" date="2020" name="mSystems">
        <title>Genome- and Community-Level Interaction Insights into Carbon Utilization and Element Cycling Functions of Hydrothermarchaeota in Hydrothermal Sediment.</title>
        <authorList>
            <person name="Zhou Z."/>
            <person name="Liu Y."/>
            <person name="Xu W."/>
            <person name="Pan J."/>
            <person name="Luo Z.H."/>
            <person name="Li M."/>
        </authorList>
    </citation>
    <scope>NUCLEOTIDE SEQUENCE [LARGE SCALE GENOMIC DNA]</scope>
    <source>
        <strain evidence="9">HyVt-102</strain>
    </source>
</reference>
<name>A0A7C0ZHZ1_UNCW3</name>
<dbReference type="GO" id="GO:0070012">
    <property type="term" value="F:oligopeptidase activity"/>
    <property type="evidence" value="ECO:0007669"/>
    <property type="project" value="TreeGrafter"/>
</dbReference>
<feature type="domain" description="Peptidase S9 prolyl oligopeptidase catalytic" evidence="7">
    <location>
        <begin position="474"/>
        <end position="687"/>
    </location>
</feature>
<protein>
    <recommendedName>
        <fullName evidence="3">prolyl oligopeptidase</fullName>
        <ecNumber evidence="3">3.4.21.26</ecNumber>
    </recommendedName>
</protein>
<dbReference type="Proteomes" id="UP000885847">
    <property type="component" value="Unassembled WGS sequence"/>
</dbReference>
<dbReference type="SUPFAM" id="SSF50993">
    <property type="entry name" value="Peptidase/esterase 'gauge' domain"/>
    <property type="match status" value="1"/>
</dbReference>
<keyword evidence="4" id="KW-0645">Protease</keyword>
<keyword evidence="5" id="KW-0378">Hydrolase</keyword>
<comment type="similarity">
    <text evidence="2">Belongs to the peptidase S9A family.</text>
</comment>
<dbReference type="Gene3D" id="2.130.10.120">
    <property type="entry name" value="Prolyl oligopeptidase, N-terminal domain"/>
    <property type="match status" value="1"/>
</dbReference>
<proteinExistence type="inferred from homology"/>
<comment type="catalytic activity">
    <reaction evidence="1">
        <text>Hydrolysis of Pro-|-Xaa &gt;&gt; Ala-|-Xaa in oligopeptides.</text>
        <dbReference type="EC" id="3.4.21.26"/>
    </reaction>
</comment>
<dbReference type="InterPro" id="IPR002471">
    <property type="entry name" value="Pept_S9_AS"/>
</dbReference>
<dbReference type="EC" id="3.4.21.26" evidence="3"/>
<dbReference type="PANTHER" id="PTHR42881:SF2">
    <property type="entry name" value="PROLYL ENDOPEPTIDASE"/>
    <property type="match status" value="1"/>
</dbReference>
<dbReference type="PROSITE" id="PS00708">
    <property type="entry name" value="PRO_ENDOPEP_SER"/>
    <property type="match status" value="1"/>
</dbReference>
<dbReference type="Pfam" id="PF02897">
    <property type="entry name" value="Peptidase_S9_N"/>
    <property type="match status" value="1"/>
</dbReference>
<dbReference type="InterPro" id="IPR023302">
    <property type="entry name" value="Pept_S9A_N"/>
</dbReference>
<evidence type="ECO:0000256" key="5">
    <source>
        <dbReference type="ARBA" id="ARBA00022801"/>
    </source>
</evidence>
<sequence length="690" mass="78805">MIGGFLFLLNSLGGVMDIKYPETKKVDVVDTIFGTRVPDPYRWLEDLKSSEVQAWIKKQNKLTMKVLRSIPVWKTLLKEFENLFRTTTVHYIFPVKNRYFFMKKEGLKNHPVLYYVDGKPDVSKGKVVVDPNKFSRSGLVSLDWYRVSRDGKYIAFGKSEGGTENSTLYVKEIDTGKMLPDTIPNTKWASLVWTPDNSGFYYSRNTSREKYLPHIYFHKLGEPYEKDKYIFGEGLSETEIPDVSASSDREYLFINVSHGWIKNDVYFRSMNSSGEFTPLFVGKNGLFDVNHLDGHFIVLTTYNAPKGRILSIPVDSIDEEHWKEIIPERDFVIEYFRILGKRIVLIVKKDTYTKLLVYKPDGEFIGEIPLPGKGVAGVSGEWDNPVVIVRYQSILQPPIIFTYNLDTGERHVIWEMETGDFNPEEYEQKLVFYKSKDSTSIPMFIVHKKGIKLDGSNPVLLTGYGGFSVGISPYFMRNLVPLLKRGIVFAYPGIRGGDEYGEEWHRDGMLSKKQNVFDDFIAAGEYLIDKGYTSPEKLVISGGSNGGLLVGAVMVQRPDLFKAVVCSVPLLDMIRYHKFLVAHLWTAEYGNPDKKEDFEYLIKYSPYHNVSPYKTYPAVLFWTAEGDSRVHPMHAMKMAAKLQELAKPERPVLLYVEPQAGHGAGKPLKKSLEDTALKNAFILWQLGIDK</sequence>
<organism evidence="9">
    <name type="scientific">candidate division WOR-3 bacterium</name>
    <dbReference type="NCBI Taxonomy" id="2052148"/>
    <lineage>
        <taxon>Bacteria</taxon>
        <taxon>Bacteria division WOR-3</taxon>
    </lineage>
</organism>
<dbReference type="PRINTS" id="PR00862">
    <property type="entry name" value="PROLIGOPTASE"/>
</dbReference>
<dbReference type="GO" id="GO:0004252">
    <property type="term" value="F:serine-type endopeptidase activity"/>
    <property type="evidence" value="ECO:0007669"/>
    <property type="project" value="UniProtKB-EC"/>
</dbReference>
<dbReference type="FunFam" id="3.40.50.1820:FF:000005">
    <property type="entry name" value="Prolyl endopeptidase"/>
    <property type="match status" value="1"/>
</dbReference>
<dbReference type="InterPro" id="IPR001375">
    <property type="entry name" value="Peptidase_S9_cat"/>
</dbReference>
<evidence type="ECO:0000256" key="1">
    <source>
        <dbReference type="ARBA" id="ARBA00001070"/>
    </source>
</evidence>
<comment type="caution">
    <text evidence="9">The sequence shown here is derived from an EMBL/GenBank/DDBJ whole genome shotgun (WGS) entry which is preliminary data.</text>
</comment>
<evidence type="ECO:0000256" key="3">
    <source>
        <dbReference type="ARBA" id="ARBA00011897"/>
    </source>
</evidence>
<dbReference type="InterPro" id="IPR002470">
    <property type="entry name" value="Peptidase_S9A"/>
</dbReference>
<evidence type="ECO:0000256" key="4">
    <source>
        <dbReference type="ARBA" id="ARBA00022670"/>
    </source>
</evidence>
<dbReference type="Gene3D" id="3.40.50.1820">
    <property type="entry name" value="alpha/beta hydrolase"/>
    <property type="match status" value="1"/>
</dbReference>
<keyword evidence="6" id="KW-0720">Serine protease</keyword>
<dbReference type="EMBL" id="DQWE01000181">
    <property type="protein sequence ID" value="HDI82905.1"/>
    <property type="molecule type" value="Genomic_DNA"/>
</dbReference>
<dbReference type="GO" id="GO:0006508">
    <property type="term" value="P:proteolysis"/>
    <property type="evidence" value="ECO:0007669"/>
    <property type="project" value="UniProtKB-KW"/>
</dbReference>
<evidence type="ECO:0000256" key="6">
    <source>
        <dbReference type="ARBA" id="ARBA00022825"/>
    </source>
</evidence>